<organism evidence="1 2">
    <name type="scientific">Armillaria novae-zelandiae</name>
    <dbReference type="NCBI Taxonomy" id="153914"/>
    <lineage>
        <taxon>Eukaryota</taxon>
        <taxon>Fungi</taxon>
        <taxon>Dikarya</taxon>
        <taxon>Basidiomycota</taxon>
        <taxon>Agaricomycotina</taxon>
        <taxon>Agaricomycetes</taxon>
        <taxon>Agaricomycetidae</taxon>
        <taxon>Agaricales</taxon>
        <taxon>Marasmiineae</taxon>
        <taxon>Physalacriaceae</taxon>
        <taxon>Armillaria</taxon>
    </lineage>
</organism>
<comment type="caution">
    <text evidence="1">The sequence shown here is derived from an EMBL/GenBank/DDBJ whole genome shotgun (WGS) entry which is preliminary data.</text>
</comment>
<accession>A0AA39U4K1</accession>
<reference evidence="1" key="1">
    <citation type="submission" date="2023-06" db="EMBL/GenBank/DDBJ databases">
        <authorList>
            <consortium name="Lawrence Berkeley National Laboratory"/>
            <person name="Ahrendt S."/>
            <person name="Sahu N."/>
            <person name="Indic B."/>
            <person name="Wong-Bajracharya J."/>
            <person name="Merenyi Z."/>
            <person name="Ke H.-M."/>
            <person name="Monk M."/>
            <person name="Kocsube S."/>
            <person name="Drula E."/>
            <person name="Lipzen A."/>
            <person name="Balint B."/>
            <person name="Henrissat B."/>
            <person name="Andreopoulos B."/>
            <person name="Martin F.M."/>
            <person name="Harder C.B."/>
            <person name="Rigling D."/>
            <person name="Ford K.L."/>
            <person name="Foster G.D."/>
            <person name="Pangilinan J."/>
            <person name="Papanicolaou A."/>
            <person name="Barry K."/>
            <person name="LaButti K."/>
            <person name="Viragh M."/>
            <person name="Koriabine M."/>
            <person name="Yan M."/>
            <person name="Riley R."/>
            <person name="Champramary S."/>
            <person name="Plett K.L."/>
            <person name="Tsai I.J."/>
            <person name="Slot J."/>
            <person name="Sipos G."/>
            <person name="Plett J."/>
            <person name="Nagy L.G."/>
            <person name="Grigoriev I.V."/>
        </authorList>
    </citation>
    <scope>NUCLEOTIDE SEQUENCE</scope>
    <source>
        <strain evidence="1">ICMP 16352</strain>
    </source>
</reference>
<proteinExistence type="predicted"/>
<protein>
    <submittedName>
        <fullName evidence="1">Uncharacterized protein</fullName>
    </submittedName>
</protein>
<gene>
    <name evidence="1" type="ORF">IW261DRAFT_1568868</name>
</gene>
<evidence type="ECO:0000313" key="2">
    <source>
        <dbReference type="Proteomes" id="UP001175227"/>
    </source>
</evidence>
<keyword evidence="2" id="KW-1185">Reference proteome</keyword>
<evidence type="ECO:0000313" key="1">
    <source>
        <dbReference type="EMBL" id="KAK0474163.1"/>
    </source>
</evidence>
<dbReference type="AlphaFoldDB" id="A0AA39U4K1"/>
<sequence>MSRPIKRASSQLSVNHPLLAMASIHPPTTIDEFTRIWTANVHWRLYEQCGVWDPQTRGVQVWVCVREHNSTQGTEPPNTSFWQYIGRG</sequence>
<dbReference type="EMBL" id="JAUEPR010000028">
    <property type="protein sequence ID" value="KAK0474163.1"/>
    <property type="molecule type" value="Genomic_DNA"/>
</dbReference>
<dbReference type="Proteomes" id="UP001175227">
    <property type="component" value="Unassembled WGS sequence"/>
</dbReference>
<name>A0AA39U4K1_9AGAR</name>